<dbReference type="InParanoid" id="A0A0C2SUT3"/>
<gene>
    <name evidence="1" type="ORF">M378DRAFT_15982</name>
</gene>
<dbReference type="Proteomes" id="UP000054549">
    <property type="component" value="Unassembled WGS sequence"/>
</dbReference>
<organism evidence="1 2">
    <name type="scientific">Amanita muscaria (strain Koide BX008)</name>
    <dbReference type="NCBI Taxonomy" id="946122"/>
    <lineage>
        <taxon>Eukaryota</taxon>
        <taxon>Fungi</taxon>
        <taxon>Dikarya</taxon>
        <taxon>Basidiomycota</taxon>
        <taxon>Agaricomycotina</taxon>
        <taxon>Agaricomycetes</taxon>
        <taxon>Agaricomycetidae</taxon>
        <taxon>Agaricales</taxon>
        <taxon>Pluteineae</taxon>
        <taxon>Amanitaceae</taxon>
        <taxon>Amanita</taxon>
    </lineage>
</organism>
<protein>
    <submittedName>
        <fullName evidence="1">Uncharacterized protein</fullName>
    </submittedName>
</protein>
<evidence type="ECO:0000313" key="1">
    <source>
        <dbReference type="EMBL" id="KIL57834.1"/>
    </source>
</evidence>
<sequence length="69" mass="7551">MSSLLAFDYAETAARVRSISDAQKLIDIIGLLANNESFVSKYGPDAARKVAFLGSEIFARVPFLPRSPF</sequence>
<dbReference type="EMBL" id="KN818356">
    <property type="protein sequence ID" value="KIL57834.1"/>
    <property type="molecule type" value="Genomic_DNA"/>
</dbReference>
<name>A0A0C2SUT3_AMAMK</name>
<accession>A0A0C2SUT3</accession>
<dbReference type="AlphaFoldDB" id="A0A0C2SUT3"/>
<evidence type="ECO:0000313" key="2">
    <source>
        <dbReference type="Proteomes" id="UP000054549"/>
    </source>
</evidence>
<dbReference type="HOGENOM" id="CLU_2775407_0_0_1"/>
<proteinExistence type="predicted"/>
<reference evidence="1 2" key="1">
    <citation type="submission" date="2014-04" db="EMBL/GenBank/DDBJ databases">
        <title>Evolutionary Origins and Diversification of the Mycorrhizal Mutualists.</title>
        <authorList>
            <consortium name="DOE Joint Genome Institute"/>
            <consortium name="Mycorrhizal Genomics Consortium"/>
            <person name="Kohler A."/>
            <person name="Kuo A."/>
            <person name="Nagy L.G."/>
            <person name="Floudas D."/>
            <person name="Copeland A."/>
            <person name="Barry K.W."/>
            <person name="Cichocki N."/>
            <person name="Veneault-Fourrey C."/>
            <person name="LaButti K."/>
            <person name="Lindquist E.A."/>
            <person name="Lipzen A."/>
            <person name="Lundell T."/>
            <person name="Morin E."/>
            <person name="Murat C."/>
            <person name="Riley R."/>
            <person name="Ohm R."/>
            <person name="Sun H."/>
            <person name="Tunlid A."/>
            <person name="Henrissat B."/>
            <person name="Grigoriev I.V."/>
            <person name="Hibbett D.S."/>
            <person name="Martin F."/>
        </authorList>
    </citation>
    <scope>NUCLEOTIDE SEQUENCE [LARGE SCALE GENOMIC DNA]</scope>
    <source>
        <strain evidence="1 2">Koide BX008</strain>
    </source>
</reference>
<keyword evidence="2" id="KW-1185">Reference proteome</keyword>